<dbReference type="GO" id="GO:0043252">
    <property type="term" value="P:sodium-independent organic anion transport"/>
    <property type="evidence" value="ECO:0007669"/>
    <property type="project" value="TreeGrafter"/>
</dbReference>
<dbReference type="FunFam" id="1.10.510.10:FF:000165">
    <property type="entry name" value="Tyrosine-protein kinase RYK"/>
    <property type="match status" value="1"/>
</dbReference>
<dbReference type="Pfam" id="PF07648">
    <property type="entry name" value="Kazal_2"/>
    <property type="match status" value="1"/>
</dbReference>
<dbReference type="SUPFAM" id="SSF100895">
    <property type="entry name" value="Kazal-type serine protease inhibitors"/>
    <property type="match status" value="1"/>
</dbReference>
<dbReference type="InterPro" id="IPR005225">
    <property type="entry name" value="Small_GTP-bd"/>
</dbReference>
<evidence type="ECO:0000256" key="8">
    <source>
        <dbReference type="ARBA" id="ARBA00009657"/>
    </source>
</evidence>
<dbReference type="Gene3D" id="3.30.60.30">
    <property type="match status" value="1"/>
</dbReference>
<dbReference type="Gene3D" id="1.10.510.10">
    <property type="entry name" value="Transferase(Phosphotransferase) domain 1"/>
    <property type="match status" value="1"/>
</dbReference>
<comment type="subunit">
    <text evidence="42">Interacts with DVL1 (via PDZ domain).</text>
</comment>
<feature type="compositionally biased region" description="Low complexity" evidence="45">
    <location>
        <begin position="266"/>
        <end position="281"/>
    </location>
</feature>
<dbReference type="PROSITE" id="PS51421">
    <property type="entry name" value="RAS"/>
    <property type="match status" value="1"/>
</dbReference>
<evidence type="ECO:0000256" key="24">
    <source>
        <dbReference type="ARBA" id="ARBA00022892"/>
    </source>
</evidence>
<keyword evidence="26 46" id="KW-1133">Transmembrane helix</keyword>
<dbReference type="PRINTS" id="PR00449">
    <property type="entry name" value="RASTRNSFRMNG"/>
</dbReference>
<dbReference type="Pfam" id="PF07714">
    <property type="entry name" value="PK_Tyr_Ser-Thr"/>
    <property type="match status" value="1"/>
</dbReference>
<dbReference type="GO" id="GO:0005793">
    <property type="term" value="C:endoplasmic reticulum-Golgi intermediate compartment"/>
    <property type="evidence" value="ECO:0007669"/>
    <property type="project" value="UniProtKB-SubCell"/>
</dbReference>
<evidence type="ECO:0000256" key="35">
    <source>
        <dbReference type="ARBA" id="ARBA00023288"/>
    </source>
</evidence>
<evidence type="ECO:0000256" key="2">
    <source>
        <dbReference type="ARBA" id="ARBA00004399"/>
    </source>
</evidence>
<evidence type="ECO:0000256" key="26">
    <source>
        <dbReference type="ARBA" id="ARBA00022989"/>
    </source>
</evidence>
<dbReference type="Gene3D" id="3.30.200.20">
    <property type="entry name" value="Phosphorylase Kinase, domain 1"/>
    <property type="match status" value="1"/>
</dbReference>
<evidence type="ECO:0000259" key="50">
    <source>
        <dbReference type="PROSITE" id="PS50850"/>
    </source>
</evidence>
<evidence type="ECO:0000256" key="37">
    <source>
        <dbReference type="ARBA" id="ARBA00023329"/>
    </source>
</evidence>
<evidence type="ECO:0000256" key="47">
    <source>
        <dbReference type="SAM" id="SignalP"/>
    </source>
</evidence>
<dbReference type="InterPro" id="IPR000719">
    <property type="entry name" value="Prot_kinase_dom"/>
</dbReference>
<dbReference type="FunFam" id="3.30.200.20:FF:000218">
    <property type="entry name" value="Tyrosine-protein kinase RYK"/>
    <property type="match status" value="1"/>
</dbReference>
<keyword evidence="32" id="KW-0675">Receptor</keyword>
<keyword evidence="25" id="KW-0653">Protein transport</keyword>
<dbReference type="SUPFAM" id="SSF56112">
    <property type="entry name" value="Protein kinase-like (PK-like)"/>
    <property type="match status" value="1"/>
</dbReference>
<keyword evidence="17" id="KW-0879">Wnt signaling pathway</keyword>
<evidence type="ECO:0000256" key="45">
    <source>
        <dbReference type="SAM" id="MobiDB-lite"/>
    </source>
</evidence>
<dbReference type="SMART" id="SM00174">
    <property type="entry name" value="RHO"/>
    <property type="match status" value="1"/>
</dbReference>
<evidence type="ECO:0000256" key="23">
    <source>
        <dbReference type="ARBA" id="ARBA00022840"/>
    </source>
</evidence>
<dbReference type="PANTHER" id="PTHR11388">
    <property type="entry name" value="ORGANIC ANION TRANSPORTER"/>
    <property type="match status" value="1"/>
</dbReference>
<keyword evidence="22" id="KW-0378">Hydrolase</keyword>
<keyword evidence="19 47" id="KW-0732">Signal</keyword>
<evidence type="ECO:0000256" key="6">
    <source>
        <dbReference type="ARBA" id="ARBA00006270"/>
    </source>
</evidence>
<keyword evidence="29 46" id="KW-0472">Membrane</keyword>
<comment type="similarity">
    <text evidence="6">Belongs to the small GTPase superfamily. Rab family.</text>
</comment>
<evidence type="ECO:0000256" key="29">
    <source>
        <dbReference type="ARBA" id="ARBA00023136"/>
    </source>
</evidence>
<sequence>MSGRTRGSGGPSEESRGWPHSVPWRLGGFFFLLLLEGAGCLASPSSSISGVNNNNNNNNNPSVNIYMSVEEVKKLLGLDAELYYVRDDVVNHYALSFTLPVPSETNSLHFTWHSKTKVDYRLGFQVENPVAMNQPRSNISNQGEVPHVPSVFRVDLFCSGKVDGEAVVTVQLNLTILANNYTMLNFKRRKMCYKRIDSDPKIPITLNNNTLQRPDLDGVTTPTSSTQVFYISVSVCCIVIFLVAIILAILHLHSMKRVEMEDSESDSGSSQGLSQPSTQTTQYLRADTPNNAASVTNNHAGSAPILQLAASSFQNPGAPPHETKSYPSLRIEKNDLRSVTLMEAKAKVKDIAISRERVTLRDVLHEGTFGRIFHGVLLDEKDPSKEKQCFVKTVKDHASEVQVTMMLTESCKLRGLHHRNLLPISHVCTEDGEKPMVLLPFMAWGNLKLFLRQCKLAEANNPQAISQQDLVYMAIQIACGMSYLARREVIHKDLAARNCVIDDNMQVKITDNALARDLFPMDYHCLGDNENRPVRWMALESLLNNDFSSASDVWAFGVTLWELMTLGQTPYVDIDPFEMSAYLKDGYRIAQPINCPDELYSCTGSLQFQGENAVAWCGLHIIRIIYKPYGLEFHWCERSDFVLDKQTVTWRYFHTDNGAGPQMQMEGGKGEYKALLLTGWEEEREREAETRASTFDTRGCSSESSPRTEPTSPTHGRTFPQERGEGAPTGALQRQAVFGFSTVRITSLRFPFADDIASLMSEYPLDWLFVLCHGLLQFSQLLYSAYFKSTITTIERRYGLSSYSSGTISSLHEISNSVLIVFVSYFGNRVHRPRVIGVGGLLMAVSAMILTLPHFVSQPYEYDSVLHNRHDICNLQQNSSDTESCGLDETRRLADTNNLWLLMASAQLLFGVGSVPIQPFGISYIDDFAGPGNSPVYIAILFAVSVFGPAIGYLLGSVVLRIFVDVDKIGLGAELELRHGDPRWVGAWWMGLLITAGCLFLTSIPYFFFPRRMPSENSVAGSESEMNGDLKKPDISLLDFLKMFPRMFVHLLLSPLFLMLVLAQCCFSSVIAGLSTFLNKFLERQYSTSAAYSSLLVGAVNLPAVAVGMLVGGLIMKRAGLSLKTIPRFSVVMLVISTLLCIPLFFMGCPTQKVSEINHYQIEQYGSLSMCYSNCSCPASAFNPVCGSDGIEYISPCHAGCTNFTKDPNSTHRVQLYTNCRCISGSQNQARPSPCPNSCPHLLLPVILVISLASLIACLTHNPMYMMVLRCVPSEEKSFAIGIQFLLMRVLAWLPAPALFGMAIDTSCIWWKRVCGKKFSCGYYDNNILRNRYLGLQVGYKVMGILLLMMLGWKVHRTQEYSLEKRPEGLLVSFNMIQNLMVDEEKKFTKTDESRAPPPTYLPSPPTHMTSFYIAAVRSAENEVFKKRDAVVDLILECLKLAVELSATRDSTVGKTSLITRFMYDSFDNTYQATIGIDFLSKTMYLEDRTVRLQLWDTAGQERFRSLIPSYIRDSTVAVVVYDITNVNSFQQTSKWIDDVRTERGSDVIIMLVGNKTDLADKRQITIEEGEQRAKELSVMFIETSAKTGYNVKQLFRRVAAALPGMESMQETSKEGSIL</sequence>
<dbReference type="Gene3D" id="2.60.40.2170">
    <property type="entry name" value="Wnt, WIF domain"/>
    <property type="match status" value="1"/>
</dbReference>
<keyword evidence="31" id="KW-1015">Disulfide bond</keyword>
<evidence type="ECO:0000256" key="39">
    <source>
        <dbReference type="ARBA" id="ARBA00047660"/>
    </source>
</evidence>
<keyword evidence="21" id="KW-0418">Kinase</keyword>
<keyword evidence="33" id="KW-0325">Glycoprotein</keyword>
<dbReference type="GO" id="GO:0004714">
    <property type="term" value="F:transmembrane receptor protein tyrosine kinase activity"/>
    <property type="evidence" value="ECO:0007669"/>
    <property type="project" value="UniProtKB-EC"/>
</dbReference>
<comment type="caution">
    <text evidence="52">The sequence shown here is derived from an EMBL/GenBank/DDBJ whole genome shotgun (WGS) entry which is preliminary data.</text>
</comment>
<keyword evidence="28" id="KW-0342">GTP-binding</keyword>
<feature type="transmembrane region" description="Helical" evidence="46">
    <location>
        <begin position="1338"/>
        <end position="1356"/>
    </location>
</feature>
<evidence type="ECO:0000256" key="38">
    <source>
        <dbReference type="ARBA" id="ARBA00037794"/>
    </source>
</evidence>
<evidence type="ECO:0000256" key="43">
    <source>
        <dbReference type="ARBA" id="ARBA00067790"/>
    </source>
</evidence>
<evidence type="ECO:0000256" key="32">
    <source>
        <dbReference type="ARBA" id="ARBA00023170"/>
    </source>
</evidence>
<accession>A0A6A4TFP9</accession>
<dbReference type="SUPFAM" id="SSF52540">
    <property type="entry name" value="P-loop containing nucleoside triphosphate hydrolases"/>
    <property type="match status" value="1"/>
</dbReference>
<feature type="transmembrane region" description="Helical" evidence="46">
    <location>
        <begin position="984"/>
        <end position="1009"/>
    </location>
</feature>
<evidence type="ECO:0000256" key="15">
    <source>
        <dbReference type="ARBA" id="ARBA00022553"/>
    </source>
</evidence>
<evidence type="ECO:0000256" key="20">
    <source>
        <dbReference type="ARBA" id="ARBA00022741"/>
    </source>
</evidence>
<dbReference type="InterPro" id="IPR004156">
    <property type="entry name" value="OATP"/>
</dbReference>
<evidence type="ECO:0000256" key="12">
    <source>
        <dbReference type="ARBA" id="ARBA00022475"/>
    </source>
</evidence>
<feature type="signal peptide" evidence="47">
    <location>
        <begin position="1"/>
        <end position="42"/>
    </location>
</feature>
<dbReference type="PROSITE" id="PS50814">
    <property type="entry name" value="WIF"/>
    <property type="match status" value="1"/>
</dbReference>
<feature type="transmembrane region" description="Helical" evidence="46">
    <location>
        <begin position="1279"/>
        <end position="1304"/>
    </location>
</feature>
<dbReference type="FunFam" id="2.60.40.2170:FF:000002">
    <property type="entry name" value="Tyrosine-protein kinase RYK"/>
    <property type="match status" value="1"/>
</dbReference>
<dbReference type="PROSITE" id="PS51420">
    <property type="entry name" value="RHO"/>
    <property type="match status" value="1"/>
</dbReference>
<evidence type="ECO:0000259" key="51">
    <source>
        <dbReference type="PROSITE" id="PS51465"/>
    </source>
</evidence>
<proteinExistence type="inferred from homology"/>
<keyword evidence="11" id="KW-0813">Transport</keyword>
<dbReference type="GO" id="GO:0016323">
    <property type="term" value="C:basolateral plasma membrane"/>
    <property type="evidence" value="ECO:0007669"/>
    <property type="project" value="TreeGrafter"/>
</dbReference>
<dbReference type="Pfam" id="PF00071">
    <property type="entry name" value="Ras"/>
    <property type="match status" value="1"/>
</dbReference>
<feature type="transmembrane region" description="Helical" evidence="46">
    <location>
        <begin position="835"/>
        <end position="856"/>
    </location>
</feature>
<evidence type="ECO:0000256" key="25">
    <source>
        <dbReference type="ARBA" id="ARBA00022927"/>
    </source>
</evidence>
<dbReference type="CDD" id="cd01861">
    <property type="entry name" value="Rab6"/>
    <property type="match status" value="1"/>
</dbReference>
<dbReference type="NCBIfam" id="TIGR00231">
    <property type="entry name" value="small_GTP"/>
    <property type="match status" value="1"/>
</dbReference>
<dbReference type="EC" id="2.7.10.1" evidence="9"/>
<evidence type="ECO:0000256" key="14">
    <source>
        <dbReference type="ARBA" id="ARBA00022490"/>
    </source>
</evidence>
<dbReference type="InterPro" id="IPR027417">
    <property type="entry name" value="P-loop_NTPase"/>
</dbReference>
<evidence type="ECO:0000256" key="9">
    <source>
        <dbReference type="ARBA" id="ARBA00011902"/>
    </source>
</evidence>
<evidence type="ECO:0000256" key="41">
    <source>
        <dbReference type="ARBA" id="ARBA00055612"/>
    </source>
</evidence>
<feature type="chain" id="PRO_5025528603" description="Ras-related protein Rab-6B" evidence="47">
    <location>
        <begin position="43"/>
        <end position="1619"/>
    </location>
</feature>
<dbReference type="Proteomes" id="UP000438429">
    <property type="component" value="Unassembled WGS sequence"/>
</dbReference>
<dbReference type="GO" id="GO:0015031">
    <property type="term" value="P:protein transport"/>
    <property type="evidence" value="ECO:0007669"/>
    <property type="project" value="UniProtKB-KW"/>
</dbReference>
<dbReference type="SMART" id="SM00176">
    <property type="entry name" value="RAN"/>
    <property type="match status" value="1"/>
</dbReference>
<dbReference type="GO" id="GO:0003925">
    <property type="term" value="F:G protein activity"/>
    <property type="evidence" value="ECO:0007669"/>
    <property type="project" value="UniProtKB-EC"/>
</dbReference>
<feature type="region of interest" description="Disordered" evidence="45">
    <location>
        <begin position="261"/>
        <end position="281"/>
    </location>
</feature>
<keyword evidence="24" id="KW-0931">ER-Golgi transport</keyword>
<keyword evidence="15" id="KW-0597">Phosphoprotein</keyword>
<gene>
    <name evidence="52" type="ORF">F2P81_006112</name>
</gene>
<comment type="similarity">
    <text evidence="8">Belongs to the organo anion transporter (TC 2.A.60) family.</text>
</comment>
<feature type="domain" description="Protein kinase" evidence="48">
    <location>
        <begin position="358"/>
        <end position="708"/>
    </location>
</feature>
<evidence type="ECO:0000256" key="10">
    <source>
        <dbReference type="ARBA" id="ARBA00011984"/>
    </source>
</evidence>
<keyword evidence="30" id="KW-0829">Tyrosine-protein kinase</keyword>
<evidence type="ECO:0000256" key="18">
    <source>
        <dbReference type="ARBA" id="ARBA00022692"/>
    </source>
</evidence>
<reference evidence="52 53" key="1">
    <citation type="submission" date="2019-06" db="EMBL/GenBank/DDBJ databases">
        <title>Draft genomes of female and male turbot (Scophthalmus maximus).</title>
        <authorList>
            <person name="Xu H."/>
            <person name="Xu X.-W."/>
            <person name="Shao C."/>
            <person name="Chen S."/>
        </authorList>
    </citation>
    <scope>NUCLEOTIDE SEQUENCE [LARGE SCALE GENOMIC DNA]</scope>
    <source>
        <strain evidence="52">Ysfricsl-2016a</strain>
        <tissue evidence="52">Blood</tissue>
    </source>
</reference>
<name>A0A6A4TFP9_SCOMX</name>
<dbReference type="GO" id="GO:0060071">
    <property type="term" value="P:Wnt signaling pathway, planar cell polarity pathway"/>
    <property type="evidence" value="ECO:0007669"/>
    <property type="project" value="UniProtKB-ARBA"/>
</dbReference>
<keyword evidence="20" id="KW-0547">Nucleotide-binding</keyword>
<dbReference type="InterPro" id="IPR011009">
    <property type="entry name" value="Kinase-like_dom_sf"/>
</dbReference>
<feature type="transmembrane region" description="Helical" evidence="46">
    <location>
        <begin position="228"/>
        <end position="250"/>
    </location>
</feature>
<dbReference type="FunFam" id="3.40.50.300:FF:001163">
    <property type="entry name" value="RAB6B, member RAS oncogene family"/>
    <property type="match status" value="1"/>
</dbReference>
<keyword evidence="23" id="KW-0067">ATP-binding</keyword>
<feature type="compositionally biased region" description="Low complexity" evidence="45">
    <location>
        <begin position="701"/>
        <end position="714"/>
    </location>
</feature>
<dbReference type="InterPro" id="IPR003306">
    <property type="entry name" value="WIF"/>
</dbReference>
<evidence type="ECO:0000256" key="13">
    <source>
        <dbReference type="ARBA" id="ARBA00022481"/>
    </source>
</evidence>
<dbReference type="Pfam" id="PF02019">
    <property type="entry name" value="WIF"/>
    <property type="match status" value="1"/>
</dbReference>
<dbReference type="GO" id="GO:0005634">
    <property type="term" value="C:nucleus"/>
    <property type="evidence" value="ECO:0007669"/>
    <property type="project" value="UniProtKB-SubCell"/>
</dbReference>
<dbReference type="SUPFAM" id="SSF103473">
    <property type="entry name" value="MFS general substrate transporter"/>
    <property type="match status" value="1"/>
</dbReference>
<evidence type="ECO:0000256" key="16">
    <source>
        <dbReference type="ARBA" id="ARBA00022679"/>
    </source>
</evidence>
<dbReference type="GO" id="GO:0000139">
    <property type="term" value="C:Golgi membrane"/>
    <property type="evidence" value="ECO:0007669"/>
    <property type="project" value="UniProtKB-SubCell"/>
</dbReference>
<feature type="transmembrane region" description="Helical" evidence="46">
    <location>
        <begin position="1051"/>
        <end position="1078"/>
    </location>
</feature>
<dbReference type="Gene3D" id="3.40.50.300">
    <property type="entry name" value="P-loop containing nucleotide triphosphate hydrolases"/>
    <property type="match status" value="1"/>
</dbReference>
<keyword evidence="18 46" id="KW-0812">Transmembrane</keyword>
<keyword evidence="34" id="KW-0539">Nucleus</keyword>
<dbReference type="GO" id="GO:0015347">
    <property type="term" value="F:sodium-independent organic anion transmembrane transporter activity"/>
    <property type="evidence" value="ECO:0007669"/>
    <property type="project" value="TreeGrafter"/>
</dbReference>
<dbReference type="PROSITE" id="PS00109">
    <property type="entry name" value="PROTEIN_KINASE_TYR"/>
    <property type="match status" value="1"/>
</dbReference>
<evidence type="ECO:0000256" key="36">
    <source>
        <dbReference type="ARBA" id="ARBA00023289"/>
    </source>
</evidence>
<keyword evidence="37" id="KW-0968">Cytoplasmic vesicle</keyword>
<dbReference type="PROSITE" id="PS50011">
    <property type="entry name" value="PROTEIN_KINASE_DOM"/>
    <property type="match status" value="1"/>
</dbReference>
<comment type="catalytic activity">
    <reaction evidence="39">
        <text>GTP + H2O = GDP + phosphate + H(+)</text>
        <dbReference type="Rhea" id="RHEA:19669"/>
        <dbReference type="ChEBI" id="CHEBI:15377"/>
        <dbReference type="ChEBI" id="CHEBI:15378"/>
        <dbReference type="ChEBI" id="CHEBI:37565"/>
        <dbReference type="ChEBI" id="CHEBI:43474"/>
        <dbReference type="ChEBI" id="CHEBI:58189"/>
        <dbReference type="EC" id="3.6.5.2"/>
    </reaction>
    <physiologicalReaction direction="left-to-right" evidence="39">
        <dbReference type="Rhea" id="RHEA:19670"/>
    </physiologicalReaction>
</comment>
<dbReference type="SMART" id="SM00175">
    <property type="entry name" value="RAB"/>
    <property type="match status" value="1"/>
</dbReference>
<evidence type="ECO:0000256" key="21">
    <source>
        <dbReference type="ARBA" id="ARBA00022777"/>
    </source>
</evidence>
<evidence type="ECO:0000256" key="3">
    <source>
        <dbReference type="ARBA" id="ARBA00004479"/>
    </source>
</evidence>
<dbReference type="GO" id="GO:0005524">
    <property type="term" value="F:ATP binding"/>
    <property type="evidence" value="ECO:0007669"/>
    <property type="project" value="UniProtKB-KW"/>
</dbReference>
<keyword evidence="16" id="KW-0808">Transferase</keyword>
<dbReference type="InterPro" id="IPR038677">
    <property type="entry name" value="WIF_sf"/>
</dbReference>
<dbReference type="PROSITE" id="PS51465">
    <property type="entry name" value="KAZAL_2"/>
    <property type="match status" value="1"/>
</dbReference>
<comment type="function">
    <text evidence="41">The small GTPases Rab are key regulators of intracellular membrane trafficking, from the formation of transport vesicles to their fusion with membranes. Rabs cycle between active GTP-bound and inactive GDP-bound states. In their active state, drive transport of vesicular carriers from donor organelles to acceptor organelles to regulate the membrane traffic that maintains organelle identity and morphology. Recruits VPS13B to the Golgi membrane. Regulates the compacted morphology of the Golgi. Seems to have a role in retrograde membrane traffic at the level of the Golgi complex. May function in retrograde transport in neuronal cells. Plays a role in neuron projection development.</text>
</comment>
<keyword evidence="14" id="KW-0963">Cytoplasm</keyword>
<dbReference type="InterPro" id="IPR001245">
    <property type="entry name" value="Ser-Thr/Tyr_kinase_cat_dom"/>
</dbReference>
<feature type="region of interest" description="Disordered" evidence="45">
    <location>
        <begin position="687"/>
        <end position="727"/>
    </location>
</feature>
<feature type="transmembrane region" description="Helical" evidence="46">
    <location>
        <begin position="937"/>
        <end position="964"/>
    </location>
</feature>
<dbReference type="InterPro" id="IPR008266">
    <property type="entry name" value="Tyr_kinase_AS"/>
</dbReference>
<evidence type="ECO:0000256" key="5">
    <source>
        <dbReference type="ARBA" id="ARBA00004651"/>
    </source>
</evidence>
<dbReference type="InterPro" id="IPR020846">
    <property type="entry name" value="MFS_dom"/>
</dbReference>
<feature type="transmembrane region" description="Helical" evidence="46">
    <location>
        <begin position="1242"/>
        <end position="1259"/>
    </location>
</feature>
<evidence type="ECO:0000256" key="27">
    <source>
        <dbReference type="ARBA" id="ARBA00023034"/>
    </source>
</evidence>
<evidence type="ECO:0000256" key="19">
    <source>
        <dbReference type="ARBA" id="ARBA00022729"/>
    </source>
</evidence>
<dbReference type="EC" id="3.6.5.2" evidence="10"/>
<evidence type="ECO:0000256" key="42">
    <source>
        <dbReference type="ARBA" id="ARBA00064150"/>
    </source>
</evidence>
<dbReference type="PANTHER" id="PTHR11388:SF14">
    <property type="entry name" value="SOLUTE CARRIER ORGANIC ANION TRANSPORTER FAMILY MEMBER 2A1"/>
    <property type="match status" value="1"/>
</dbReference>
<evidence type="ECO:0000256" key="34">
    <source>
        <dbReference type="ARBA" id="ARBA00023242"/>
    </source>
</evidence>
<evidence type="ECO:0000256" key="40">
    <source>
        <dbReference type="ARBA" id="ARBA00053095"/>
    </source>
</evidence>
<dbReference type="InterPro" id="IPR036058">
    <property type="entry name" value="Kazal_dom_sf"/>
</dbReference>
<dbReference type="EMBL" id="VEVO01000005">
    <property type="protein sequence ID" value="KAF0042580.1"/>
    <property type="molecule type" value="Genomic_DNA"/>
</dbReference>
<evidence type="ECO:0000256" key="4">
    <source>
        <dbReference type="ARBA" id="ARBA00004541"/>
    </source>
</evidence>
<feature type="domain" description="Kazal-like" evidence="51">
    <location>
        <begin position="1165"/>
        <end position="1224"/>
    </location>
</feature>
<dbReference type="GO" id="GO:0031410">
    <property type="term" value="C:cytoplasmic vesicle"/>
    <property type="evidence" value="ECO:0007669"/>
    <property type="project" value="UniProtKB-SubCell"/>
</dbReference>
<evidence type="ECO:0000259" key="49">
    <source>
        <dbReference type="PROSITE" id="PS50814"/>
    </source>
</evidence>
<dbReference type="GO" id="GO:0015132">
    <property type="term" value="F:prostaglandin transmembrane transporter activity"/>
    <property type="evidence" value="ECO:0007669"/>
    <property type="project" value="TreeGrafter"/>
</dbReference>
<evidence type="ECO:0000256" key="46">
    <source>
        <dbReference type="SAM" id="Phobius"/>
    </source>
</evidence>
<evidence type="ECO:0000313" key="52">
    <source>
        <dbReference type="EMBL" id="KAF0042580.1"/>
    </source>
</evidence>
<dbReference type="GO" id="GO:0016192">
    <property type="term" value="P:vesicle-mediated transport"/>
    <property type="evidence" value="ECO:0007669"/>
    <property type="project" value="UniProtKB-KW"/>
</dbReference>
<feature type="transmembrane region" description="Helical" evidence="46">
    <location>
        <begin position="1090"/>
        <end position="1116"/>
    </location>
</feature>
<feature type="transmembrane region" description="Helical" evidence="46">
    <location>
        <begin position="1128"/>
        <end position="1148"/>
    </location>
</feature>
<dbReference type="InterPro" id="IPR001806">
    <property type="entry name" value="Small_GTPase"/>
</dbReference>
<keyword evidence="36" id="KW-0636">Prenylation</keyword>
<keyword evidence="12" id="KW-1003">Cell membrane</keyword>
<keyword evidence="35" id="KW-0449">Lipoprotein</keyword>
<protein>
    <recommendedName>
        <fullName evidence="43">Ras-related protein Rab-6B</fullName>
        <ecNumber evidence="9">2.7.10.1</ecNumber>
        <ecNumber evidence="10">3.6.5.2</ecNumber>
    </recommendedName>
    <alternativeName>
        <fullName evidence="44">Tyrosine-protein kinase RYK</fullName>
    </alternativeName>
</protein>
<feature type="domain" description="WIF" evidence="49">
    <location>
        <begin position="65"/>
        <end position="192"/>
    </location>
</feature>
<comment type="function">
    <text evidence="40">May be a coreceptor along with FZD8 of Wnt proteins, such as WNT1, WNT3, WNT3A and WNT5A. Involved in neuron differentiation, axon guidance, corpus callosum establishment and neurite outgrowth. In response to WNT3 stimulation, receptor C-terminal cleavage occurs in its transmembrane region and allows the C-terminal intracellular product to translocate from the cytoplasm to the nucleus where it plays a crucial role in neuronal development.</text>
</comment>
<feature type="transmembrane region" description="Helical" evidence="46">
    <location>
        <begin position="899"/>
        <end position="925"/>
    </location>
</feature>
<keyword evidence="13" id="KW-0488">Methylation</keyword>
<evidence type="ECO:0000256" key="11">
    <source>
        <dbReference type="ARBA" id="ARBA00022448"/>
    </source>
</evidence>
<dbReference type="PROSITE" id="PS51419">
    <property type="entry name" value="RAB"/>
    <property type="match status" value="1"/>
</dbReference>
<evidence type="ECO:0000313" key="53">
    <source>
        <dbReference type="Proteomes" id="UP000438429"/>
    </source>
</evidence>
<evidence type="ECO:0000256" key="22">
    <source>
        <dbReference type="ARBA" id="ARBA00022801"/>
    </source>
</evidence>
<dbReference type="FunFam" id="3.30.60.30:FF:000069">
    <property type="entry name" value="Solute carrier organic anion transporter family member"/>
    <property type="match status" value="1"/>
</dbReference>
<dbReference type="InterPro" id="IPR036259">
    <property type="entry name" value="MFS_trans_sf"/>
</dbReference>
<evidence type="ECO:0000256" key="1">
    <source>
        <dbReference type="ARBA" id="ARBA00004123"/>
    </source>
</evidence>
<evidence type="ECO:0000259" key="48">
    <source>
        <dbReference type="PROSITE" id="PS50011"/>
    </source>
</evidence>
<evidence type="ECO:0000256" key="17">
    <source>
        <dbReference type="ARBA" id="ARBA00022687"/>
    </source>
</evidence>
<dbReference type="GO" id="GO:0005525">
    <property type="term" value="F:GTP binding"/>
    <property type="evidence" value="ECO:0007669"/>
    <property type="project" value="UniProtKB-KW"/>
</dbReference>
<dbReference type="SMART" id="SM00469">
    <property type="entry name" value="WIF"/>
    <property type="match status" value="1"/>
</dbReference>
<feature type="domain" description="Major facilitator superfamily (MFS) profile" evidence="50">
    <location>
        <begin position="769"/>
        <end position="1356"/>
    </location>
</feature>
<evidence type="ECO:0000256" key="30">
    <source>
        <dbReference type="ARBA" id="ARBA00023137"/>
    </source>
</evidence>
<evidence type="ECO:0000256" key="44">
    <source>
        <dbReference type="ARBA" id="ARBA00071256"/>
    </source>
</evidence>
<dbReference type="SMART" id="SM00173">
    <property type="entry name" value="RAS"/>
    <property type="match status" value="1"/>
</dbReference>
<evidence type="ECO:0000256" key="33">
    <source>
        <dbReference type="ARBA" id="ARBA00023180"/>
    </source>
</evidence>
<evidence type="ECO:0000256" key="28">
    <source>
        <dbReference type="ARBA" id="ARBA00023134"/>
    </source>
</evidence>
<dbReference type="Pfam" id="PF03137">
    <property type="entry name" value="OATP"/>
    <property type="match status" value="1"/>
</dbReference>
<comment type="subcellular location">
    <subcellularLocation>
        <location evidence="5">Cell membrane</location>
        <topology evidence="5">Multi-pass membrane protein</topology>
    </subcellularLocation>
    <subcellularLocation>
        <location evidence="4">Cytoplasmic vesicle</location>
    </subcellularLocation>
    <subcellularLocation>
        <location evidence="2">Endoplasmic reticulum-Golgi intermediate compartment</location>
    </subcellularLocation>
    <subcellularLocation>
        <location evidence="38">Golgi apparatus membrane</location>
        <topology evidence="38">Lipid-anchor</topology>
    </subcellularLocation>
    <subcellularLocation>
        <location evidence="3">Membrane</location>
        <topology evidence="3">Single-pass type I membrane protein</topology>
    </subcellularLocation>
    <subcellularLocation>
        <location evidence="1">Nucleus</location>
    </subcellularLocation>
</comment>
<organism evidence="52 53">
    <name type="scientific">Scophthalmus maximus</name>
    <name type="common">Turbot</name>
    <name type="synonym">Psetta maxima</name>
    <dbReference type="NCBI Taxonomy" id="52904"/>
    <lineage>
        <taxon>Eukaryota</taxon>
        <taxon>Metazoa</taxon>
        <taxon>Chordata</taxon>
        <taxon>Craniata</taxon>
        <taxon>Vertebrata</taxon>
        <taxon>Euteleostomi</taxon>
        <taxon>Actinopterygii</taxon>
        <taxon>Neopterygii</taxon>
        <taxon>Teleostei</taxon>
        <taxon>Neoteleostei</taxon>
        <taxon>Acanthomorphata</taxon>
        <taxon>Carangaria</taxon>
        <taxon>Pleuronectiformes</taxon>
        <taxon>Pleuronectoidei</taxon>
        <taxon>Scophthalmidae</taxon>
        <taxon>Scophthalmus</taxon>
    </lineage>
</organism>
<dbReference type="CDD" id="cd05043">
    <property type="entry name" value="PTK_Ryk"/>
    <property type="match status" value="1"/>
</dbReference>
<dbReference type="InterPro" id="IPR002350">
    <property type="entry name" value="Kazal_dom"/>
</dbReference>
<evidence type="ECO:0000256" key="31">
    <source>
        <dbReference type="ARBA" id="ARBA00023157"/>
    </source>
</evidence>
<comment type="similarity">
    <text evidence="7">Belongs to the protein kinase superfamily. TKL Ser/Thr protein kinase family. ROCO subfamily.</text>
</comment>
<dbReference type="Gene3D" id="1.20.1250.20">
    <property type="entry name" value="MFS general substrate transporter like domains"/>
    <property type="match status" value="1"/>
</dbReference>
<dbReference type="NCBIfam" id="TIGR00805">
    <property type="entry name" value="oat"/>
    <property type="match status" value="1"/>
</dbReference>
<dbReference type="PROSITE" id="PS50850">
    <property type="entry name" value="MFS"/>
    <property type="match status" value="1"/>
</dbReference>
<dbReference type="PRINTS" id="PR00109">
    <property type="entry name" value="TYRKINASE"/>
</dbReference>
<evidence type="ECO:0000256" key="7">
    <source>
        <dbReference type="ARBA" id="ARBA00008171"/>
    </source>
</evidence>
<keyword evidence="27" id="KW-0333">Golgi apparatus</keyword>